<evidence type="ECO:0000256" key="2">
    <source>
        <dbReference type="ARBA" id="ARBA00023125"/>
    </source>
</evidence>
<keyword evidence="4" id="KW-1185">Reference proteome</keyword>
<accession>A0A0E3SC32</accession>
<name>A0A0E3SC32_9EURY</name>
<keyword evidence="2" id="KW-0238">DNA-binding</keyword>
<dbReference type="STRING" id="1434110.MSHOH_0969"/>
<evidence type="ECO:0000313" key="4">
    <source>
        <dbReference type="Proteomes" id="UP000033101"/>
    </source>
</evidence>
<dbReference type="PATRIC" id="fig|1434110.4.peg.1208"/>
<dbReference type="OrthoDB" id="84651at2157"/>
<dbReference type="EMBL" id="CP009516">
    <property type="protein sequence ID" value="AKB77452.1"/>
    <property type="molecule type" value="Genomic_DNA"/>
</dbReference>
<dbReference type="GeneID" id="25419384"/>
<gene>
    <name evidence="3" type="ORF">MSHOH_0969</name>
</gene>
<dbReference type="Proteomes" id="UP000033101">
    <property type="component" value="Chromosome"/>
</dbReference>
<evidence type="ECO:0000256" key="1">
    <source>
        <dbReference type="ARBA" id="ARBA00022747"/>
    </source>
</evidence>
<sequence length="152" mass="17840">MGEIPEGWGVKSISELADFVKGFSYKGSEKFTEPPSKVFVTLNNVYEGGGFKPEYAWIQSDRTKERHLVREGDLIILNTEQTKDRRLLGFPAIVYFPHNYRDETGVFSHHITKVTPFDDRYKNYLHFHLYFTQIETLSFYRIILAQSFGDWM</sequence>
<dbReference type="GO" id="GO:0009035">
    <property type="term" value="F:type I site-specific deoxyribonuclease activity"/>
    <property type="evidence" value="ECO:0007669"/>
    <property type="project" value="UniProtKB-EC"/>
</dbReference>
<keyword evidence="3" id="KW-0378">Hydrolase</keyword>
<organism evidence="3 4">
    <name type="scientific">Methanosarcina horonobensis HB-1 = JCM 15518</name>
    <dbReference type="NCBI Taxonomy" id="1434110"/>
    <lineage>
        <taxon>Archaea</taxon>
        <taxon>Methanobacteriati</taxon>
        <taxon>Methanobacteriota</taxon>
        <taxon>Stenosarchaea group</taxon>
        <taxon>Methanomicrobia</taxon>
        <taxon>Methanosarcinales</taxon>
        <taxon>Methanosarcinaceae</taxon>
        <taxon>Methanosarcina</taxon>
    </lineage>
</organism>
<dbReference type="GO" id="GO:0009307">
    <property type="term" value="P:DNA restriction-modification system"/>
    <property type="evidence" value="ECO:0007669"/>
    <property type="project" value="UniProtKB-KW"/>
</dbReference>
<reference evidence="3 4" key="1">
    <citation type="submission" date="2014-07" db="EMBL/GenBank/DDBJ databases">
        <title>Methanogenic archaea and the global carbon cycle.</title>
        <authorList>
            <person name="Henriksen J.R."/>
            <person name="Luke J."/>
            <person name="Reinhart S."/>
            <person name="Benedict M.N."/>
            <person name="Youngblut N.D."/>
            <person name="Metcalf M.E."/>
            <person name="Whitaker R.J."/>
            <person name="Metcalf W.W."/>
        </authorList>
    </citation>
    <scope>NUCLEOTIDE SEQUENCE [LARGE SCALE GENOMIC DNA]</scope>
    <source>
        <strain evidence="3 4">HB-1</strain>
    </source>
</reference>
<dbReference type="REBASE" id="109297">
    <property type="entry name" value="S2.MhoHB1ORF962P"/>
</dbReference>
<dbReference type="GO" id="GO:0003677">
    <property type="term" value="F:DNA binding"/>
    <property type="evidence" value="ECO:0007669"/>
    <property type="project" value="UniProtKB-KW"/>
</dbReference>
<protein>
    <submittedName>
        <fullName evidence="3">Type I restriction-modification system, specificity subunit S</fullName>
        <ecNumber evidence="3">3.1.21.3</ecNumber>
    </submittedName>
</protein>
<dbReference type="InterPro" id="IPR044946">
    <property type="entry name" value="Restrct_endonuc_typeI_TRD_sf"/>
</dbReference>
<dbReference type="AlphaFoldDB" id="A0A0E3SC32"/>
<evidence type="ECO:0000313" key="3">
    <source>
        <dbReference type="EMBL" id="AKB77452.1"/>
    </source>
</evidence>
<dbReference type="HOGENOM" id="CLU_1718220_0_0_2"/>
<proteinExistence type="predicted"/>
<keyword evidence="1" id="KW-0680">Restriction system</keyword>
<dbReference type="KEGG" id="mhor:MSHOH_0969"/>
<dbReference type="EC" id="3.1.21.3" evidence="3"/>
<dbReference type="RefSeq" id="WP_052730723.1">
    <property type="nucleotide sequence ID" value="NZ_CP009516.1"/>
</dbReference>
<dbReference type="SUPFAM" id="SSF116734">
    <property type="entry name" value="DNA methylase specificity domain"/>
    <property type="match status" value="1"/>
</dbReference>
<dbReference type="Gene3D" id="3.90.220.20">
    <property type="entry name" value="DNA methylase specificity domains"/>
    <property type="match status" value="1"/>
</dbReference>